<organism evidence="1">
    <name type="scientific">Leptospira ellisii</name>
    <dbReference type="NCBI Taxonomy" id="2023197"/>
    <lineage>
        <taxon>Bacteria</taxon>
        <taxon>Pseudomonadati</taxon>
        <taxon>Spirochaetota</taxon>
        <taxon>Spirochaetia</taxon>
        <taxon>Leptospirales</taxon>
        <taxon>Leptospiraceae</taxon>
        <taxon>Leptospira</taxon>
    </lineage>
</organism>
<accession>A0A2N0BHV3</accession>
<name>A0A2N0B500_9LEPT</name>
<accession>A0A2N0B500</accession>
<gene>
    <name evidence="1" type="ORF">CH379_17585</name>
</gene>
<sequence>MDRYNAKGIGRSDLLTRVAEALDETEHISKTEILKIFLCRARTIGIETVNFEKDQIGAAERFDFKNILSRFRADSAILPYEPVL</sequence>
<dbReference type="AlphaFoldDB" id="A0A2N0B500"/>
<evidence type="ECO:0000313" key="1">
    <source>
        <dbReference type="EMBL" id="PJZ91630.1"/>
    </source>
</evidence>
<proteinExistence type="predicted"/>
<protein>
    <submittedName>
        <fullName evidence="1">Uncharacterized protein</fullName>
    </submittedName>
</protein>
<dbReference type="EMBL" id="NPEF01000241">
    <property type="protein sequence ID" value="PJZ91630.1"/>
    <property type="molecule type" value="Genomic_DNA"/>
</dbReference>
<comment type="caution">
    <text evidence="1">The sequence shown here is derived from an EMBL/GenBank/DDBJ whole genome shotgun (WGS) entry which is preliminary data.</text>
</comment>
<reference evidence="1" key="1">
    <citation type="submission" date="2017-07" db="EMBL/GenBank/DDBJ databases">
        <title>Leptospira spp. isolated from tropical soils.</title>
        <authorList>
            <person name="Thibeaux R."/>
            <person name="Iraola G."/>
            <person name="Ferres I."/>
            <person name="Bierque E."/>
            <person name="Girault D."/>
            <person name="Soupe-Gilbert M.-E."/>
            <person name="Picardeau M."/>
            <person name="Goarant C."/>
        </authorList>
    </citation>
    <scope>NUCLEOTIDE SEQUENCE [LARGE SCALE GENOMIC DNA]</scope>
    <source>
        <strain evidence="1">ATI7-C-A5</strain>
    </source>
</reference>